<reference evidence="2" key="1">
    <citation type="submission" date="2020-06" db="EMBL/GenBank/DDBJ databases">
        <title>WGS assembly of Ceratodon purpureus strain R40.</title>
        <authorList>
            <person name="Carey S.B."/>
            <person name="Jenkins J."/>
            <person name="Shu S."/>
            <person name="Lovell J.T."/>
            <person name="Sreedasyam A."/>
            <person name="Maumus F."/>
            <person name="Tiley G.P."/>
            <person name="Fernandez-Pozo N."/>
            <person name="Barry K."/>
            <person name="Chen C."/>
            <person name="Wang M."/>
            <person name="Lipzen A."/>
            <person name="Daum C."/>
            <person name="Saski C.A."/>
            <person name="Payton A.C."/>
            <person name="Mcbreen J.C."/>
            <person name="Conrad R.E."/>
            <person name="Kollar L.M."/>
            <person name="Olsson S."/>
            <person name="Huttunen S."/>
            <person name="Landis J.B."/>
            <person name="Wickett N.J."/>
            <person name="Johnson M.G."/>
            <person name="Rensing S.A."/>
            <person name="Grimwood J."/>
            <person name="Schmutz J."/>
            <person name="Mcdaniel S.F."/>
        </authorList>
    </citation>
    <scope>NUCLEOTIDE SEQUENCE</scope>
    <source>
        <strain evidence="2">R40</strain>
    </source>
</reference>
<protein>
    <submittedName>
        <fullName evidence="2">Uncharacterized protein</fullName>
    </submittedName>
</protein>
<keyword evidence="3" id="KW-1185">Reference proteome</keyword>
<comment type="caution">
    <text evidence="2">The sequence shown here is derived from an EMBL/GenBank/DDBJ whole genome shotgun (WGS) entry which is preliminary data.</text>
</comment>
<gene>
    <name evidence="2" type="ORF">KC19_8G014200</name>
</gene>
<sequence length="94" mass="11386">MEILNYSHNFKPQETKTFYAIHGKYVISLLINYICINQHVVKMSYLSFKITNITKNMTCFLIMNFFILKNIIVYWNQHILHTRWLNNDGCYNFI</sequence>
<keyword evidence="1" id="KW-0472">Membrane</keyword>
<feature type="transmembrane region" description="Helical" evidence="1">
    <location>
        <begin position="17"/>
        <end position="36"/>
    </location>
</feature>
<organism evidence="2 3">
    <name type="scientific">Ceratodon purpureus</name>
    <name type="common">Fire moss</name>
    <name type="synonym">Dicranum purpureum</name>
    <dbReference type="NCBI Taxonomy" id="3225"/>
    <lineage>
        <taxon>Eukaryota</taxon>
        <taxon>Viridiplantae</taxon>
        <taxon>Streptophyta</taxon>
        <taxon>Embryophyta</taxon>
        <taxon>Bryophyta</taxon>
        <taxon>Bryophytina</taxon>
        <taxon>Bryopsida</taxon>
        <taxon>Dicranidae</taxon>
        <taxon>Pseudoditrichales</taxon>
        <taxon>Ditrichaceae</taxon>
        <taxon>Ceratodon</taxon>
    </lineage>
</organism>
<dbReference type="EMBL" id="CM026429">
    <property type="protein sequence ID" value="KAG0563233.1"/>
    <property type="molecule type" value="Genomic_DNA"/>
</dbReference>
<feature type="transmembrane region" description="Helical" evidence="1">
    <location>
        <begin position="57"/>
        <end position="75"/>
    </location>
</feature>
<evidence type="ECO:0000313" key="3">
    <source>
        <dbReference type="Proteomes" id="UP000822688"/>
    </source>
</evidence>
<evidence type="ECO:0000313" key="2">
    <source>
        <dbReference type="EMBL" id="KAG0563232.1"/>
    </source>
</evidence>
<dbReference type="AlphaFoldDB" id="A0A8T0H294"/>
<name>A0A8T0H294_CERPU</name>
<accession>A0A8T0H294</accession>
<keyword evidence="1" id="KW-0812">Transmembrane</keyword>
<evidence type="ECO:0000256" key="1">
    <source>
        <dbReference type="SAM" id="Phobius"/>
    </source>
</evidence>
<keyword evidence="1" id="KW-1133">Transmembrane helix</keyword>
<dbReference type="Proteomes" id="UP000822688">
    <property type="component" value="Chromosome 8"/>
</dbReference>
<dbReference type="EMBL" id="CM026429">
    <property type="protein sequence ID" value="KAG0563232.1"/>
    <property type="molecule type" value="Genomic_DNA"/>
</dbReference>
<proteinExistence type="predicted"/>